<gene>
    <name evidence="2" type="ORF">SOCE26_064440</name>
</gene>
<protein>
    <recommendedName>
        <fullName evidence="4">Secreted protein</fullName>
    </recommendedName>
</protein>
<evidence type="ECO:0000256" key="1">
    <source>
        <dbReference type="SAM" id="SignalP"/>
    </source>
</evidence>
<proteinExistence type="predicted"/>
<dbReference type="AlphaFoldDB" id="A0A2L0F085"/>
<dbReference type="RefSeq" id="WP_159397491.1">
    <property type="nucleotide sequence ID" value="NZ_CP012673.1"/>
</dbReference>
<reference evidence="2 3" key="1">
    <citation type="submission" date="2015-09" db="EMBL/GenBank/DDBJ databases">
        <title>Sorangium comparison.</title>
        <authorList>
            <person name="Zaburannyi N."/>
            <person name="Bunk B."/>
            <person name="Overmann J."/>
            <person name="Mueller R."/>
        </authorList>
    </citation>
    <scope>NUCLEOTIDE SEQUENCE [LARGE SCALE GENOMIC DNA]</scope>
    <source>
        <strain evidence="2 3">So ce26</strain>
    </source>
</reference>
<dbReference type="EMBL" id="CP012673">
    <property type="protein sequence ID" value="AUX44974.1"/>
    <property type="molecule type" value="Genomic_DNA"/>
</dbReference>
<evidence type="ECO:0008006" key="4">
    <source>
        <dbReference type="Google" id="ProtNLM"/>
    </source>
</evidence>
<dbReference type="Proteomes" id="UP000238348">
    <property type="component" value="Chromosome"/>
</dbReference>
<name>A0A2L0F085_SORCE</name>
<feature type="signal peptide" evidence="1">
    <location>
        <begin position="1"/>
        <end position="23"/>
    </location>
</feature>
<evidence type="ECO:0000313" key="3">
    <source>
        <dbReference type="Proteomes" id="UP000238348"/>
    </source>
</evidence>
<accession>A0A2L0F085</accession>
<dbReference type="OrthoDB" id="9837869at2"/>
<evidence type="ECO:0000313" key="2">
    <source>
        <dbReference type="EMBL" id="AUX44974.1"/>
    </source>
</evidence>
<keyword evidence="1" id="KW-0732">Signal</keyword>
<sequence length="133" mass="14548">MKRSVAHTMLVLVFALCSIGAKKCTPKSGESLPSSNKPFCYTDPPIGCAAYCQNVDTIAFTPACSDVSAGDKELLFELTVMNRATEEQLNGNQVCPQAELSFFLTPCHLDIIPQEWPNQDYEYCQPVPPGCPL</sequence>
<feature type="chain" id="PRO_5014940733" description="Secreted protein" evidence="1">
    <location>
        <begin position="24"/>
        <end position="133"/>
    </location>
</feature>
<organism evidence="2 3">
    <name type="scientific">Sorangium cellulosum</name>
    <name type="common">Polyangium cellulosum</name>
    <dbReference type="NCBI Taxonomy" id="56"/>
    <lineage>
        <taxon>Bacteria</taxon>
        <taxon>Pseudomonadati</taxon>
        <taxon>Myxococcota</taxon>
        <taxon>Polyangia</taxon>
        <taxon>Polyangiales</taxon>
        <taxon>Polyangiaceae</taxon>
        <taxon>Sorangium</taxon>
    </lineage>
</organism>